<protein>
    <recommendedName>
        <fullName evidence="3">DUF6923 domain-containing protein</fullName>
    </recommendedName>
</protein>
<sequence length="1070" mass="115220">MRIWAPWLPLVPLLFCAGGHAYADLGLFERLRPKECLCLTEVIVVTYVGTPEFVASCIQSGYSGTITMPGGPGYPDIPYPPPASAPLPAPAPWPGPGSGTYSSLSFVTSTRGLPLDIHSSVTTALVANGTLSTTFSIVGPTPLSDRPCDGPASVSRSGHDSGDDTSLTNCPSSGACTVHENGTTRTSRTDSAKVSITLTTFTTLRNVTTSVVITTNEDYTSVATLTTLGTITPAGANIPNVSTSFGSATGTVTSNGLDNLESTNNGPVLTTSETVASFYGSSIATTKLLTMSAGSLSDNLQPTDLPGSLGETTVTVAATTTSTTTITVSGLPTQLSEQSSVSFTTSVFTTTKISAITSTKMPAALSEGSEELIATSQSIQVSGVTTELTTVALETTTSALTRSISGSNVQPPSASLDPALPASSQRGTSSLKSTMPSFGAAPAVTSSQQNLTPSVASGDGSLEMSASSTGRAPIFESATPTDSSSLVGPPTTLEASALPGSSISLGLAKSTEASGALGLPTSLDVATSTLPFPSSSRSSQWTLSTESSGILNRHKQLDIRCWADNNKRNKSGFLHPTQYLNNFSSELFRGAALIRRHFYHFDVHFYHIIHHQYINIESGHFKFVHYNYSYHFVKHIEQRRHVEHIEHLEHVKHGEHLDIHDFNLHGFDYIDHVDNQHLNHLNYPSYSGYSNYSDHCSYSDHVYFHIGSFNYCDYSDHYNHSNPSDDSDYSEYSDGSYNSHHFDHFHHFHYSYHFNYSDYHIHSNYSDYSNHCNYSNHSNHSDHYDHYDNFNVHYLKHSDYHHNLDQLDQLDQLDLDHLHYSNGTSSGVTLSSVDITTGQQTLIRSNIAGNSEVNALGYNARDDYLYAVAQNGLLTSISIIRLNARGDVSVVVPQVANKLALLGGFNAGDVDENSQYWISTSGNDWYQYDLRPGSATYAQQVAYGTLPLLSRPAQVIADWAYVPGGGNFLWAIGTAAGGRTVLMQFSRSTKRWTQVRDFGNIVGGTLLNQPVWGAVYASANGFLYGTENLTGQVWRFPVLSSTATATSVVTGSPATLNDGARCLEASNLPT</sequence>
<feature type="signal peptide" evidence="2">
    <location>
        <begin position="1"/>
        <end position="23"/>
    </location>
</feature>
<gene>
    <name evidence="4" type="ORF">BN1708_006834</name>
</gene>
<name>A0A0G4MNV9_VERLO</name>
<feature type="compositionally biased region" description="Low complexity" evidence="1">
    <location>
        <begin position="411"/>
        <end position="424"/>
    </location>
</feature>
<dbReference type="AlphaFoldDB" id="A0A0G4MNV9"/>
<organism evidence="4 5">
    <name type="scientific">Verticillium longisporum</name>
    <name type="common">Verticillium dahliae var. longisporum</name>
    <dbReference type="NCBI Taxonomy" id="100787"/>
    <lineage>
        <taxon>Eukaryota</taxon>
        <taxon>Fungi</taxon>
        <taxon>Dikarya</taxon>
        <taxon>Ascomycota</taxon>
        <taxon>Pezizomycotina</taxon>
        <taxon>Sordariomycetes</taxon>
        <taxon>Hypocreomycetidae</taxon>
        <taxon>Glomerellales</taxon>
        <taxon>Plectosphaerellaceae</taxon>
        <taxon>Verticillium</taxon>
    </lineage>
</organism>
<dbReference type="Pfam" id="PF21959">
    <property type="entry name" value="DUF6923"/>
    <property type="match status" value="1"/>
</dbReference>
<feature type="chain" id="PRO_5002567547" description="DUF6923 domain-containing protein" evidence="2">
    <location>
        <begin position="24"/>
        <end position="1070"/>
    </location>
</feature>
<keyword evidence="5" id="KW-1185">Reference proteome</keyword>
<proteinExistence type="predicted"/>
<feature type="compositionally biased region" description="Polar residues" evidence="1">
    <location>
        <begin position="164"/>
        <end position="186"/>
    </location>
</feature>
<accession>A0A0G4MNV9</accession>
<feature type="compositionally biased region" description="Polar residues" evidence="1">
    <location>
        <begin position="425"/>
        <end position="436"/>
    </location>
</feature>
<dbReference type="STRING" id="100787.A0A0G4MNV9"/>
<evidence type="ECO:0000259" key="3">
    <source>
        <dbReference type="Pfam" id="PF21959"/>
    </source>
</evidence>
<dbReference type="Proteomes" id="UP000044602">
    <property type="component" value="Unassembled WGS sequence"/>
</dbReference>
<evidence type="ECO:0000256" key="2">
    <source>
        <dbReference type="SAM" id="SignalP"/>
    </source>
</evidence>
<evidence type="ECO:0000256" key="1">
    <source>
        <dbReference type="SAM" id="MobiDB-lite"/>
    </source>
</evidence>
<feature type="domain" description="DUF6923" evidence="3">
    <location>
        <begin position="825"/>
        <end position="1063"/>
    </location>
</feature>
<feature type="region of interest" description="Disordered" evidence="1">
    <location>
        <begin position="140"/>
        <end position="191"/>
    </location>
</feature>
<dbReference type="InterPro" id="IPR054215">
    <property type="entry name" value="DUF6923"/>
</dbReference>
<evidence type="ECO:0000313" key="4">
    <source>
        <dbReference type="EMBL" id="CRK35911.1"/>
    </source>
</evidence>
<keyword evidence="2" id="KW-0732">Signal</keyword>
<feature type="region of interest" description="Disordered" evidence="1">
    <location>
        <begin position="403"/>
        <end position="493"/>
    </location>
</feature>
<evidence type="ECO:0000313" key="5">
    <source>
        <dbReference type="Proteomes" id="UP000044602"/>
    </source>
</evidence>
<dbReference type="SUPFAM" id="SSF75011">
    <property type="entry name" value="3-carboxy-cis,cis-mucoante lactonizing enzyme"/>
    <property type="match status" value="1"/>
</dbReference>
<feature type="compositionally biased region" description="Polar residues" evidence="1">
    <location>
        <begin position="444"/>
        <end position="455"/>
    </location>
</feature>
<dbReference type="EMBL" id="CVQH01023750">
    <property type="protein sequence ID" value="CRK35911.1"/>
    <property type="molecule type" value="Genomic_DNA"/>
</dbReference>
<reference evidence="4 5" key="1">
    <citation type="submission" date="2015-05" db="EMBL/GenBank/DDBJ databases">
        <authorList>
            <person name="Wang D.B."/>
            <person name="Wang M."/>
        </authorList>
    </citation>
    <scope>NUCLEOTIDE SEQUENCE [LARGE SCALE GENOMIC DNA]</scope>
    <source>
        <strain evidence="4">VL1</strain>
    </source>
</reference>